<organism evidence="1 2">
    <name type="scientific">Dentiscutata heterogama</name>
    <dbReference type="NCBI Taxonomy" id="1316150"/>
    <lineage>
        <taxon>Eukaryota</taxon>
        <taxon>Fungi</taxon>
        <taxon>Fungi incertae sedis</taxon>
        <taxon>Mucoromycota</taxon>
        <taxon>Glomeromycotina</taxon>
        <taxon>Glomeromycetes</taxon>
        <taxon>Diversisporales</taxon>
        <taxon>Gigasporaceae</taxon>
        <taxon>Dentiscutata</taxon>
    </lineage>
</organism>
<proteinExistence type="predicted"/>
<gene>
    <name evidence="1" type="ORF">DHETER_LOCUS7732</name>
</gene>
<keyword evidence="2" id="KW-1185">Reference proteome</keyword>
<reference evidence="1" key="1">
    <citation type="submission" date="2021-06" db="EMBL/GenBank/DDBJ databases">
        <authorList>
            <person name="Kallberg Y."/>
            <person name="Tangrot J."/>
            <person name="Rosling A."/>
        </authorList>
    </citation>
    <scope>NUCLEOTIDE SEQUENCE</scope>
    <source>
        <strain evidence="1">IL203A</strain>
    </source>
</reference>
<comment type="caution">
    <text evidence="1">The sequence shown here is derived from an EMBL/GenBank/DDBJ whole genome shotgun (WGS) entry which is preliminary data.</text>
</comment>
<dbReference type="Proteomes" id="UP000789702">
    <property type="component" value="Unassembled WGS sequence"/>
</dbReference>
<evidence type="ECO:0000313" key="2">
    <source>
        <dbReference type="Proteomes" id="UP000789702"/>
    </source>
</evidence>
<evidence type="ECO:0000313" key="1">
    <source>
        <dbReference type="EMBL" id="CAG8613573.1"/>
    </source>
</evidence>
<protein>
    <submittedName>
        <fullName evidence="1">16714_t:CDS:1</fullName>
    </submittedName>
</protein>
<dbReference type="EMBL" id="CAJVPU010011318">
    <property type="protein sequence ID" value="CAG8613573.1"/>
    <property type="molecule type" value="Genomic_DNA"/>
</dbReference>
<name>A0ACA9MUW9_9GLOM</name>
<feature type="non-terminal residue" evidence="1">
    <location>
        <position position="1"/>
    </location>
</feature>
<sequence>CPPFDNRPHDTQLIIEICNGLRSLRLQNIRTCFAEIMQKCWNTDLLKRPTIEELCEFTNYELINIYKNRNSNNTISISPISNQKNKNKSHPHAYLSSRILSRVIFKSIRISNYVTSQYNLTLSEEISEVQNK</sequence>
<accession>A0ACA9MUW9</accession>